<gene>
    <name evidence="1" type="ORF">S12H4_35519</name>
</gene>
<reference evidence="1" key="1">
    <citation type="journal article" date="2014" name="Front. Microbiol.">
        <title>High frequency of phylogenetically diverse reductive dehalogenase-homologous genes in deep subseafloor sedimentary metagenomes.</title>
        <authorList>
            <person name="Kawai M."/>
            <person name="Futagami T."/>
            <person name="Toyoda A."/>
            <person name="Takaki Y."/>
            <person name="Nishi S."/>
            <person name="Hori S."/>
            <person name="Arai W."/>
            <person name="Tsubouchi T."/>
            <person name="Morono Y."/>
            <person name="Uchiyama I."/>
            <person name="Ito T."/>
            <person name="Fujiyama A."/>
            <person name="Inagaki F."/>
            <person name="Takami H."/>
        </authorList>
    </citation>
    <scope>NUCLEOTIDE SEQUENCE</scope>
    <source>
        <strain evidence="1">Expedition CK06-06</strain>
    </source>
</reference>
<dbReference type="EMBL" id="BARW01021106">
    <property type="protein sequence ID" value="GAI99453.1"/>
    <property type="molecule type" value="Genomic_DNA"/>
</dbReference>
<dbReference type="AlphaFoldDB" id="X1T2P7"/>
<organism evidence="1">
    <name type="scientific">marine sediment metagenome</name>
    <dbReference type="NCBI Taxonomy" id="412755"/>
    <lineage>
        <taxon>unclassified sequences</taxon>
        <taxon>metagenomes</taxon>
        <taxon>ecological metagenomes</taxon>
    </lineage>
</organism>
<sequence length="55" mass="6219">MRLPAGEGALTRLGRVEALLGQMKDGKQPPKRLVAKCLVEYQELLKSLWLWGLKK</sequence>
<accession>X1T2P7</accession>
<name>X1T2P7_9ZZZZ</name>
<proteinExistence type="predicted"/>
<feature type="non-terminal residue" evidence="1">
    <location>
        <position position="55"/>
    </location>
</feature>
<evidence type="ECO:0000313" key="1">
    <source>
        <dbReference type="EMBL" id="GAI99453.1"/>
    </source>
</evidence>
<comment type="caution">
    <text evidence="1">The sequence shown here is derived from an EMBL/GenBank/DDBJ whole genome shotgun (WGS) entry which is preliminary data.</text>
</comment>
<protein>
    <submittedName>
        <fullName evidence="1">Uncharacterized protein</fullName>
    </submittedName>
</protein>